<keyword evidence="3" id="KW-0964">Secreted</keyword>
<evidence type="ECO:0000256" key="4">
    <source>
        <dbReference type="ARBA" id="ARBA00022608"/>
    </source>
</evidence>
<keyword evidence="6 9" id="KW-1015">Disulfide bond</keyword>
<feature type="chain" id="PRO_5034386916" evidence="10">
    <location>
        <begin position="20"/>
        <end position="187"/>
    </location>
</feature>
<comment type="subcellular location">
    <subcellularLocation>
        <location evidence="1">Secreted</location>
    </subcellularLocation>
</comment>
<accession>A0A8B8BF47</accession>
<evidence type="ECO:0000259" key="11">
    <source>
        <dbReference type="PROSITE" id="PS50189"/>
    </source>
</evidence>
<keyword evidence="8" id="KW-0479">Metal-binding</keyword>
<feature type="binding site" evidence="8">
    <location>
        <position position="20"/>
    </location>
    <ligand>
        <name>Zn(2+)</name>
        <dbReference type="ChEBI" id="CHEBI:29105"/>
        <note>ligand shared with metalloproteinase partner</note>
    </ligand>
</feature>
<evidence type="ECO:0000256" key="9">
    <source>
        <dbReference type="PIRSR" id="PIRSR601820-3"/>
    </source>
</evidence>
<dbReference type="Proteomes" id="UP000694844">
    <property type="component" value="Chromosome 8"/>
</dbReference>
<reference evidence="13" key="1">
    <citation type="submission" date="2025-08" db="UniProtKB">
        <authorList>
            <consortium name="RefSeq"/>
        </authorList>
    </citation>
    <scope>IDENTIFICATION</scope>
    <source>
        <tissue evidence="13">Whole sample</tissue>
    </source>
</reference>
<evidence type="ECO:0000256" key="2">
    <source>
        <dbReference type="ARBA" id="ARBA00011027"/>
    </source>
</evidence>
<dbReference type="Gene3D" id="3.90.370.10">
    <property type="entry name" value="Tissue inhibitor of metalloproteinase-1. Chain B, domain 1"/>
    <property type="match status" value="1"/>
</dbReference>
<dbReference type="KEGG" id="cvn:111109739"/>
<dbReference type="PANTHER" id="PTHR11844">
    <property type="entry name" value="METALLOPROTEASE INHIBITOR"/>
    <property type="match status" value="1"/>
</dbReference>
<comment type="similarity">
    <text evidence="2">Belongs to the protease inhibitor I35 (TIMP) family.</text>
</comment>
<keyword evidence="7" id="KW-0481">Metalloenzyme inhibitor</keyword>
<feature type="disulfide bond" evidence="9">
    <location>
        <begin position="141"/>
        <end position="180"/>
    </location>
</feature>
<dbReference type="GO" id="GO:0031012">
    <property type="term" value="C:extracellular matrix"/>
    <property type="evidence" value="ECO:0007669"/>
    <property type="project" value="TreeGrafter"/>
</dbReference>
<dbReference type="PANTHER" id="PTHR11844:SF33">
    <property type="entry name" value="TISSUE INHIBITOR OF METALLOPROTEINASE"/>
    <property type="match status" value="1"/>
</dbReference>
<feature type="disulfide bond" evidence="9">
    <location>
        <begin position="22"/>
        <end position="113"/>
    </location>
</feature>
<gene>
    <name evidence="13" type="primary">LOC111109739</name>
</gene>
<feature type="disulfide bond" evidence="9">
    <location>
        <begin position="146"/>
        <end position="151"/>
    </location>
</feature>
<sequence>MKSALLFLCVVSVVVITEACKCFLSHPQTNFCRSDYVIKARILGESNVDNFRKKYKVQVLVNYKSGYTRPFRDSVIWISTATQSAACGVTFDIGSTYVITGSISNGEFRTNTCTWNKKVTDLTSFQRNALQNGIYRDNCNCKIRSCPHNVCEQGEGCLAPYATSSCYDEQAACKRSLGTCQWTQNSC</sequence>
<dbReference type="InterPro" id="IPR001134">
    <property type="entry name" value="Netrin_domain"/>
</dbReference>
<keyword evidence="5" id="KW-0646">Protease inhibitor</keyword>
<evidence type="ECO:0000313" key="12">
    <source>
        <dbReference type="Proteomes" id="UP000694844"/>
    </source>
</evidence>
<protein>
    <submittedName>
        <fullName evidence="13">Tissue inhibitor of metalloproteinase-like</fullName>
    </submittedName>
</protein>
<feature type="signal peptide" evidence="10">
    <location>
        <begin position="1"/>
        <end position="19"/>
    </location>
</feature>
<dbReference type="Pfam" id="PF00965">
    <property type="entry name" value="TIMP"/>
    <property type="match status" value="1"/>
</dbReference>
<evidence type="ECO:0000256" key="5">
    <source>
        <dbReference type="ARBA" id="ARBA00022690"/>
    </source>
</evidence>
<keyword evidence="4" id="KW-0483">Metalloprotease inhibitor</keyword>
<dbReference type="PROSITE" id="PS50189">
    <property type="entry name" value="NTR"/>
    <property type="match status" value="1"/>
</dbReference>
<dbReference type="GO" id="GO:0051045">
    <property type="term" value="P:negative regulation of membrane protein ectodomain proteolysis"/>
    <property type="evidence" value="ECO:0007669"/>
    <property type="project" value="TreeGrafter"/>
</dbReference>
<keyword evidence="8" id="KW-0862">Zinc</keyword>
<dbReference type="GO" id="GO:0005615">
    <property type="term" value="C:extracellular space"/>
    <property type="evidence" value="ECO:0007669"/>
    <property type="project" value="TreeGrafter"/>
</dbReference>
<dbReference type="AlphaFoldDB" id="A0A8B8BF47"/>
<feature type="disulfide bond" evidence="9">
    <location>
        <begin position="20"/>
        <end position="87"/>
    </location>
</feature>
<dbReference type="GeneID" id="111109739"/>
<feature type="disulfide bond" evidence="9">
    <location>
        <begin position="32"/>
        <end position="139"/>
    </location>
</feature>
<organism evidence="12 13">
    <name type="scientific">Crassostrea virginica</name>
    <name type="common">Eastern oyster</name>
    <dbReference type="NCBI Taxonomy" id="6565"/>
    <lineage>
        <taxon>Eukaryota</taxon>
        <taxon>Metazoa</taxon>
        <taxon>Spiralia</taxon>
        <taxon>Lophotrochozoa</taxon>
        <taxon>Mollusca</taxon>
        <taxon>Bivalvia</taxon>
        <taxon>Autobranchia</taxon>
        <taxon>Pteriomorphia</taxon>
        <taxon>Ostreida</taxon>
        <taxon>Ostreoidea</taxon>
        <taxon>Ostreidae</taxon>
        <taxon>Crassostrea</taxon>
    </lineage>
</organism>
<evidence type="ECO:0000313" key="13">
    <source>
        <dbReference type="RefSeq" id="XP_022301671.1"/>
    </source>
</evidence>
<keyword evidence="10" id="KW-0732">Signal</keyword>
<evidence type="ECO:0000256" key="6">
    <source>
        <dbReference type="ARBA" id="ARBA00023157"/>
    </source>
</evidence>
<dbReference type="GO" id="GO:0046872">
    <property type="term" value="F:metal ion binding"/>
    <property type="evidence" value="ECO:0007669"/>
    <property type="project" value="UniProtKB-KW"/>
</dbReference>
<dbReference type="RefSeq" id="XP_022301671.1">
    <property type="nucleotide sequence ID" value="XM_022445963.1"/>
</dbReference>
<feature type="disulfide bond" evidence="9">
    <location>
        <begin position="157"/>
        <end position="173"/>
    </location>
</feature>
<dbReference type="CDD" id="cd03577">
    <property type="entry name" value="NTR_TIMP_like"/>
    <property type="match status" value="1"/>
</dbReference>
<evidence type="ECO:0000256" key="8">
    <source>
        <dbReference type="PIRSR" id="PIRSR601820-1"/>
    </source>
</evidence>
<dbReference type="SMART" id="SM00206">
    <property type="entry name" value="NTR"/>
    <property type="match status" value="1"/>
</dbReference>
<evidence type="ECO:0000256" key="7">
    <source>
        <dbReference type="ARBA" id="ARBA00023215"/>
    </source>
</evidence>
<dbReference type="Gene3D" id="2.40.50.120">
    <property type="match status" value="1"/>
</dbReference>
<dbReference type="InterPro" id="IPR008993">
    <property type="entry name" value="TIMP-like_OB-fold"/>
</dbReference>
<dbReference type="InterPro" id="IPR027465">
    <property type="entry name" value="TIMP_C"/>
</dbReference>
<evidence type="ECO:0000256" key="10">
    <source>
        <dbReference type="SAM" id="SignalP"/>
    </source>
</evidence>
<name>A0A8B8BF47_CRAVI</name>
<feature type="domain" description="NTR" evidence="11">
    <location>
        <begin position="20"/>
        <end position="139"/>
    </location>
</feature>
<dbReference type="SUPFAM" id="SSF50242">
    <property type="entry name" value="TIMP-like"/>
    <property type="match status" value="1"/>
</dbReference>
<dbReference type="GO" id="GO:0008191">
    <property type="term" value="F:metalloendopeptidase inhibitor activity"/>
    <property type="evidence" value="ECO:0007669"/>
    <property type="project" value="InterPro"/>
</dbReference>
<dbReference type="GO" id="GO:0002020">
    <property type="term" value="F:protease binding"/>
    <property type="evidence" value="ECO:0007669"/>
    <property type="project" value="TreeGrafter"/>
</dbReference>
<dbReference type="OrthoDB" id="6115536at2759"/>
<proteinExistence type="inferred from homology"/>
<keyword evidence="12" id="KW-1185">Reference proteome</keyword>
<dbReference type="InterPro" id="IPR001820">
    <property type="entry name" value="TIMP"/>
</dbReference>
<evidence type="ECO:0000256" key="1">
    <source>
        <dbReference type="ARBA" id="ARBA00004613"/>
    </source>
</evidence>
<evidence type="ECO:0000256" key="3">
    <source>
        <dbReference type="ARBA" id="ARBA00022525"/>
    </source>
</evidence>